<evidence type="ECO:0000256" key="1">
    <source>
        <dbReference type="ARBA" id="ARBA00001561"/>
    </source>
</evidence>
<accession>A0ABX1LQB2</accession>
<keyword evidence="4" id="KW-0961">Cell wall biogenesis/degradation</keyword>
<proteinExistence type="predicted"/>
<dbReference type="Pfam" id="PF01510">
    <property type="entry name" value="Amidase_2"/>
    <property type="match status" value="1"/>
</dbReference>
<dbReference type="EC" id="3.5.1.28" evidence="2"/>
<dbReference type="SUPFAM" id="SSF55846">
    <property type="entry name" value="N-acetylmuramoyl-L-alanine amidase-like"/>
    <property type="match status" value="1"/>
</dbReference>
<dbReference type="PANTHER" id="PTHR30417">
    <property type="entry name" value="N-ACETYLMURAMOYL-L-ALANINE AMIDASE AMID"/>
    <property type="match status" value="1"/>
</dbReference>
<dbReference type="RefSeq" id="WP_169363231.1">
    <property type="nucleotide sequence ID" value="NZ_JAAVJL010000001.1"/>
</dbReference>
<dbReference type="CDD" id="cd06583">
    <property type="entry name" value="PGRP"/>
    <property type="match status" value="1"/>
</dbReference>
<dbReference type="EMBL" id="JAAVJL010000001">
    <property type="protein sequence ID" value="NMF58308.1"/>
    <property type="molecule type" value="Genomic_DNA"/>
</dbReference>
<keyword evidence="3" id="KW-0378">Hydrolase</keyword>
<dbReference type="SMART" id="SM00644">
    <property type="entry name" value="Ami_2"/>
    <property type="match status" value="1"/>
</dbReference>
<name>A0ABX1LQB2_9CYAN</name>
<evidence type="ECO:0000259" key="5">
    <source>
        <dbReference type="SMART" id="SM00644"/>
    </source>
</evidence>
<evidence type="ECO:0000256" key="2">
    <source>
        <dbReference type="ARBA" id="ARBA00011901"/>
    </source>
</evidence>
<evidence type="ECO:0000256" key="3">
    <source>
        <dbReference type="ARBA" id="ARBA00022801"/>
    </source>
</evidence>
<sequence length="331" mass="36494">MQMKRLLAIAIFLLTLMGFILLAEPAKTKVVADAKFTETSPQGTSVKLSKPTKPQKIAQDFPSFNLSPEINQFAPVQGCDIQPPANPPNPSLPAALTATPITLERFRKANIAQVNPTAAQKALTYNPREIIALAASSNYGDRYLKDLSGKPVNNQPIIVLHETVGSANSVINFFQDFHYDEDNQASYHTLIALDGTIIYFVPPDKRAFGAGNSVFVSSLGQEAVQTNPRYPSSVNNFAYHISLETPEDGMHNGYTHSGYTDAQYQSLAWLVSKTDVPLERITTHRIVDLSGSRIDPRSFDFNLFKKLLSTYPRNNEIAIGCVLPVPEKKKV</sequence>
<dbReference type="PANTHER" id="PTHR30417:SF1">
    <property type="entry name" value="N-ACETYLMURAMOYL-L-ALANINE AMIDASE AMID"/>
    <property type="match status" value="1"/>
</dbReference>
<feature type="domain" description="N-acetylmuramoyl-L-alanine amidase" evidence="5">
    <location>
        <begin position="144"/>
        <end position="297"/>
    </location>
</feature>
<keyword evidence="7" id="KW-1185">Reference proteome</keyword>
<reference evidence="6 7" key="1">
    <citation type="submission" date="2020-03" db="EMBL/GenBank/DDBJ databases">
        <title>Draft Genome Sequence of 2-Methylisoborneol Producing Pseudanabaena yagii Strain GIHE-NHR1 Isolated from North Han River in South Korea.</title>
        <authorList>
            <person name="Jeong J."/>
        </authorList>
    </citation>
    <scope>NUCLEOTIDE SEQUENCE [LARGE SCALE GENOMIC DNA]</scope>
    <source>
        <strain evidence="6 7">GIHE-NHR1</strain>
    </source>
</reference>
<comment type="catalytic activity">
    <reaction evidence="1">
        <text>Hydrolyzes the link between N-acetylmuramoyl residues and L-amino acid residues in certain cell-wall glycopeptides.</text>
        <dbReference type="EC" id="3.5.1.28"/>
    </reaction>
</comment>
<evidence type="ECO:0000256" key="4">
    <source>
        <dbReference type="ARBA" id="ARBA00023316"/>
    </source>
</evidence>
<dbReference type="Gene3D" id="3.40.80.10">
    <property type="entry name" value="Peptidoglycan recognition protein-like"/>
    <property type="match status" value="1"/>
</dbReference>
<dbReference type="InterPro" id="IPR051206">
    <property type="entry name" value="NAMLAA_amidase_2"/>
</dbReference>
<evidence type="ECO:0000313" key="7">
    <source>
        <dbReference type="Proteomes" id="UP000738376"/>
    </source>
</evidence>
<organism evidence="6 7">
    <name type="scientific">Pseudanabaena yagii GIHE-NHR1</name>
    <dbReference type="NCBI Taxonomy" id="2722753"/>
    <lineage>
        <taxon>Bacteria</taxon>
        <taxon>Bacillati</taxon>
        <taxon>Cyanobacteriota</taxon>
        <taxon>Cyanophyceae</taxon>
        <taxon>Pseudanabaenales</taxon>
        <taxon>Pseudanabaenaceae</taxon>
        <taxon>Pseudanabaena</taxon>
        <taxon>Pseudanabaena yagii</taxon>
    </lineage>
</organism>
<gene>
    <name evidence="6" type="ORF">HC246_09805</name>
</gene>
<dbReference type="InterPro" id="IPR036505">
    <property type="entry name" value="Amidase/PGRP_sf"/>
</dbReference>
<dbReference type="Proteomes" id="UP000738376">
    <property type="component" value="Unassembled WGS sequence"/>
</dbReference>
<evidence type="ECO:0000313" key="6">
    <source>
        <dbReference type="EMBL" id="NMF58308.1"/>
    </source>
</evidence>
<protein>
    <recommendedName>
        <fullName evidence="2">N-acetylmuramoyl-L-alanine amidase</fullName>
        <ecNumber evidence="2">3.5.1.28</ecNumber>
    </recommendedName>
</protein>
<dbReference type="InterPro" id="IPR002502">
    <property type="entry name" value="Amidase_domain"/>
</dbReference>
<comment type="caution">
    <text evidence="6">The sequence shown here is derived from an EMBL/GenBank/DDBJ whole genome shotgun (WGS) entry which is preliminary data.</text>
</comment>